<name>A0A7U2F9X6_PHANO</name>
<evidence type="ECO:0000313" key="1">
    <source>
        <dbReference type="EMBL" id="QRD01418.1"/>
    </source>
</evidence>
<gene>
    <name evidence="1" type="ORF">JI435_416590</name>
</gene>
<organism evidence="1 2">
    <name type="scientific">Phaeosphaeria nodorum (strain SN15 / ATCC MYA-4574 / FGSC 10173)</name>
    <name type="common">Glume blotch fungus</name>
    <name type="synonym">Parastagonospora nodorum</name>
    <dbReference type="NCBI Taxonomy" id="321614"/>
    <lineage>
        <taxon>Eukaryota</taxon>
        <taxon>Fungi</taxon>
        <taxon>Dikarya</taxon>
        <taxon>Ascomycota</taxon>
        <taxon>Pezizomycotina</taxon>
        <taxon>Dothideomycetes</taxon>
        <taxon>Pleosporomycetidae</taxon>
        <taxon>Pleosporales</taxon>
        <taxon>Pleosporineae</taxon>
        <taxon>Phaeosphaeriaceae</taxon>
        <taxon>Parastagonospora</taxon>
    </lineage>
</organism>
<dbReference type="AlphaFoldDB" id="A0A7U2F9X6"/>
<dbReference type="Proteomes" id="UP000663193">
    <property type="component" value="Chromosome 12"/>
</dbReference>
<evidence type="ECO:0000313" key="2">
    <source>
        <dbReference type="Proteomes" id="UP000663193"/>
    </source>
</evidence>
<dbReference type="VEuPathDB" id="FungiDB:JI435_416590"/>
<dbReference type="EMBL" id="CP069034">
    <property type="protein sequence ID" value="QRD01418.1"/>
    <property type="molecule type" value="Genomic_DNA"/>
</dbReference>
<keyword evidence="2" id="KW-1185">Reference proteome</keyword>
<sequence length="96" mass="10421">MIAKFEGQGVAQEVVVRFCGYGDYIRPVLRSIGASVFLLGYTVRALSPASTPLIGPGESCPLQGFRSNPGLSCLQRRPLSAIWREALFCRSLNCSL</sequence>
<accession>A0A7U2F9X6</accession>
<protein>
    <submittedName>
        <fullName evidence="1">Uncharacterized protein</fullName>
    </submittedName>
</protein>
<proteinExistence type="predicted"/>
<reference evidence="2" key="1">
    <citation type="journal article" date="2021" name="BMC Genomics">
        <title>Chromosome-level genome assembly and manually-curated proteome of model necrotroph Parastagonospora nodorum Sn15 reveals a genome-wide trove of candidate effector homologs, and redundancy of virulence-related functions within an accessory chromosome.</title>
        <authorList>
            <person name="Bertazzoni S."/>
            <person name="Jones D.A.B."/>
            <person name="Phan H.T."/>
            <person name="Tan K.-C."/>
            <person name="Hane J.K."/>
        </authorList>
    </citation>
    <scope>NUCLEOTIDE SEQUENCE [LARGE SCALE GENOMIC DNA]</scope>
    <source>
        <strain evidence="2">SN15 / ATCC MYA-4574 / FGSC 10173)</strain>
    </source>
</reference>